<sequence>MERAHVTSCANVLASKRLPHELLLPIFDLVASESLTATLALCCLNRFWQNEYERRVYRSVLLQRQSEVQLVRRALRSRPERGQHIRDLSLIHISLGRREDQFESDSEITHASAVDADALLQLTPNVRRLQLSHCYFFGWERGLYNTKQLEEAHLHGCRDQGCLKALINKEDKMLEDIAMKDASARGSHTNPSSKEMLRLKYGDQLPMKRIELCFYTGAMLAELVQLSGLTHIVLTRVYSRRQIAGLPNVRLLPRSSVQMLLSSPRIKRLIIQDETKMLSRIISELNGIEDPRLRFRALVSRQTLEARFGSADTLHPAQSIGNRYEDWVTRAQLWRDAFLFGEEEEFKQAAQEVPYSGGLLVGHPATPWQDQRGDYVGATLETFTGVLAFDLMINGPPNPGPAEVEAEPLLISMPGFEG</sequence>
<dbReference type="EMBL" id="JMSN01000043">
    <property type="protein sequence ID" value="KDN45300.1"/>
    <property type="molecule type" value="Genomic_DNA"/>
</dbReference>
<protein>
    <recommendedName>
        <fullName evidence="3">F-box domain-containing protein</fullName>
    </recommendedName>
</protein>
<evidence type="ECO:0000313" key="2">
    <source>
        <dbReference type="Proteomes" id="UP000027361"/>
    </source>
</evidence>
<dbReference type="HOGENOM" id="CLU_657528_0_0_1"/>
<dbReference type="Proteomes" id="UP000027361">
    <property type="component" value="Unassembled WGS sequence"/>
</dbReference>
<evidence type="ECO:0000313" key="1">
    <source>
        <dbReference type="EMBL" id="KDN45300.1"/>
    </source>
</evidence>
<dbReference type="InParanoid" id="A0A066W3F8"/>
<dbReference type="AlphaFoldDB" id="A0A066W3F8"/>
<organism evidence="1 2">
    <name type="scientific">Tilletiaria anomala (strain ATCC 24038 / CBS 436.72 / UBC 951)</name>
    <dbReference type="NCBI Taxonomy" id="1037660"/>
    <lineage>
        <taxon>Eukaryota</taxon>
        <taxon>Fungi</taxon>
        <taxon>Dikarya</taxon>
        <taxon>Basidiomycota</taxon>
        <taxon>Ustilaginomycotina</taxon>
        <taxon>Exobasidiomycetes</taxon>
        <taxon>Georgefischeriales</taxon>
        <taxon>Tilletiariaceae</taxon>
        <taxon>Tilletiaria</taxon>
    </lineage>
</organism>
<name>A0A066W3F8_TILAU</name>
<keyword evidence="2" id="KW-1185">Reference proteome</keyword>
<evidence type="ECO:0008006" key="3">
    <source>
        <dbReference type="Google" id="ProtNLM"/>
    </source>
</evidence>
<proteinExistence type="predicted"/>
<comment type="caution">
    <text evidence="1">The sequence shown here is derived from an EMBL/GenBank/DDBJ whole genome shotgun (WGS) entry which is preliminary data.</text>
</comment>
<accession>A0A066W3F8</accession>
<gene>
    <name evidence="1" type="ORF">K437DRAFT_274273</name>
</gene>
<dbReference type="RefSeq" id="XP_013243157.1">
    <property type="nucleotide sequence ID" value="XM_013387703.1"/>
</dbReference>
<dbReference type="GeneID" id="25266507"/>
<reference evidence="1 2" key="1">
    <citation type="submission" date="2014-05" db="EMBL/GenBank/DDBJ databases">
        <title>Draft genome sequence of a rare smut relative, Tilletiaria anomala UBC 951.</title>
        <authorList>
            <consortium name="DOE Joint Genome Institute"/>
            <person name="Toome M."/>
            <person name="Kuo A."/>
            <person name="Henrissat B."/>
            <person name="Lipzen A."/>
            <person name="Tritt A."/>
            <person name="Yoshinaga Y."/>
            <person name="Zane M."/>
            <person name="Barry K."/>
            <person name="Grigoriev I.V."/>
            <person name="Spatafora J.W."/>
            <person name="Aimea M.C."/>
        </authorList>
    </citation>
    <scope>NUCLEOTIDE SEQUENCE [LARGE SCALE GENOMIC DNA]</scope>
    <source>
        <strain evidence="1 2">UBC 951</strain>
    </source>
</reference>